<dbReference type="GO" id="GO:0003700">
    <property type="term" value="F:DNA-binding transcription factor activity"/>
    <property type="evidence" value="ECO:0007669"/>
    <property type="project" value="InterPro"/>
</dbReference>
<accession>A0AAQ3NMT9</accession>
<gene>
    <name evidence="2" type="ORF">V8G54_015743</name>
</gene>
<keyword evidence="3" id="KW-1185">Reference proteome</keyword>
<dbReference type="Proteomes" id="UP001374535">
    <property type="component" value="Chromosome 5"/>
</dbReference>
<reference evidence="2 3" key="1">
    <citation type="journal article" date="2023" name="Life. Sci Alliance">
        <title>Evolutionary insights into 3D genome organization and epigenetic landscape of Vigna mungo.</title>
        <authorList>
            <person name="Junaid A."/>
            <person name="Singh B."/>
            <person name="Bhatia S."/>
        </authorList>
    </citation>
    <scope>NUCLEOTIDE SEQUENCE [LARGE SCALE GENOMIC DNA]</scope>
    <source>
        <strain evidence="2">Urdbean</strain>
    </source>
</reference>
<proteinExistence type="predicted"/>
<protein>
    <recommendedName>
        <fullName evidence="1">MYB-CC type transcription factor LHEQLE-containing domain-containing protein</fullName>
    </recommendedName>
</protein>
<organism evidence="2 3">
    <name type="scientific">Vigna mungo</name>
    <name type="common">Black gram</name>
    <name type="synonym">Phaseolus mungo</name>
    <dbReference type="NCBI Taxonomy" id="3915"/>
    <lineage>
        <taxon>Eukaryota</taxon>
        <taxon>Viridiplantae</taxon>
        <taxon>Streptophyta</taxon>
        <taxon>Embryophyta</taxon>
        <taxon>Tracheophyta</taxon>
        <taxon>Spermatophyta</taxon>
        <taxon>Magnoliopsida</taxon>
        <taxon>eudicotyledons</taxon>
        <taxon>Gunneridae</taxon>
        <taxon>Pentapetalae</taxon>
        <taxon>rosids</taxon>
        <taxon>fabids</taxon>
        <taxon>Fabales</taxon>
        <taxon>Fabaceae</taxon>
        <taxon>Papilionoideae</taxon>
        <taxon>50 kb inversion clade</taxon>
        <taxon>NPAAA clade</taxon>
        <taxon>indigoferoid/millettioid clade</taxon>
        <taxon>Phaseoleae</taxon>
        <taxon>Vigna</taxon>
    </lineage>
</organism>
<dbReference type="AlphaFoldDB" id="A0AAQ3NMT9"/>
<feature type="domain" description="MYB-CC type transcription factor LHEQLE-containing" evidence="1">
    <location>
        <begin position="6"/>
        <end position="31"/>
    </location>
</feature>
<dbReference type="Pfam" id="PF14379">
    <property type="entry name" value="Myb_CC_LHEQLE"/>
    <property type="match status" value="1"/>
</dbReference>
<dbReference type="PANTHER" id="PTHR31499:SF23">
    <property type="entry name" value="MYB FAMILY TRANSCRIPTION FACTOR PHL11"/>
    <property type="match status" value="1"/>
</dbReference>
<sequence>MFLMFVQKKLQMRIEAQGKYLQAVLEKAQRTLSLDGSLEASRAQLTEFNSALSNFMENMNKDSKENIIEVSGFYNKNDGSAFHYEEVGREQNRNQKPKIEGGSIQFDLNIKGSNDLISSGGAEMDVNMISYRG</sequence>
<dbReference type="PANTHER" id="PTHR31499">
    <property type="entry name" value="MYB FAMILY TRANSCRIPTION FACTOR PHL11"/>
    <property type="match status" value="1"/>
</dbReference>
<dbReference type="EMBL" id="CP144696">
    <property type="protein sequence ID" value="WVZ11213.1"/>
    <property type="molecule type" value="Genomic_DNA"/>
</dbReference>
<evidence type="ECO:0000313" key="2">
    <source>
        <dbReference type="EMBL" id="WVZ11213.1"/>
    </source>
</evidence>
<evidence type="ECO:0000259" key="1">
    <source>
        <dbReference type="Pfam" id="PF14379"/>
    </source>
</evidence>
<evidence type="ECO:0000313" key="3">
    <source>
        <dbReference type="Proteomes" id="UP001374535"/>
    </source>
</evidence>
<name>A0AAQ3NMT9_VIGMU</name>
<dbReference type="InterPro" id="IPR025756">
    <property type="entry name" value="Myb_CC_LHEQLE"/>
</dbReference>
<dbReference type="InterPro" id="IPR046955">
    <property type="entry name" value="PHR1-like"/>
</dbReference>